<evidence type="ECO:0000313" key="3">
    <source>
        <dbReference type="Proteomes" id="UP000751190"/>
    </source>
</evidence>
<name>A0A8J5X5W2_DIALT</name>
<dbReference type="Proteomes" id="UP000751190">
    <property type="component" value="Unassembled WGS sequence"/>
</dbReference>
<keyword evidence="3" id="KW-1185">Reference proteome</keyword>
<evidence type="ECO:0000313" key="2">
    <source>
        <dbReference type="EMBL" id="KAG8461756.1"/>
    </source>
</evidence>
<organism evidence="2 3">
    <name type="scientific">Diacronema lutheri</name>
    <name type="common">Unicellular marine alga</name>
    <name type="synonym">Monochrysis lutheri</name>
    <dbReference type="NCBI Taxonomy" id="2081491"/>
    <lineage>
        <taxon>Eukaryota</taxon>
        <taxon>Haptista</taxon>
        <taxon>Haptophyta</taxon>
        <taxon>Pavlovophyceae</taxon>
        <taxon>Pavlovales</taxon>
        <taxon>Pavlovaceae</taxon>
        <taxon>Diacronema</taxon>
    </lineage>
</organism>
<feature type="region of interest" description="Disordered" evidence="1">
    <location>
        <begin position="196"/>
        <end position="217"/>
    </location>
</feature>
<feature type="region of interest" description="Disordered" evidence="1">
    <location>
        <begin position="123"/>
        <end position="144"/>
    </location>
</feature>
<evidence type="ECO:0000256" key="1">
    <source>
        <dbReference type="SAM" id="MobiDB-lite"/>
    </source>
</evidence>
<comment type="caution">
    <text evidence="2">The sequence shown here is derived from an EMBL/GenBank/DDBJ whole genome shotgun (WGS) entry which is preliminary data.</text>
</comment>
<feature type="compositionally biased region" description="Pro residues" evidence="1">
    <location>
        <begin position="251"/>
        <end position="260"/>
    </location>
</feature>
<reference evidence="2" key="1">
    <citation type="submission" date="2021-05" db="EMBL/GenBank/DDBJ databases">
        <title>The genome of the haptophyte Pavlova lutheri (Diacronema luteri, Pavlovales) - a model for lipid biosynthesis in eukaryotic algae.</title>
        <authorList>
            <person name="Hulatt C.J."/>
            <person name="Posewitz M.C."/>
        </authorList>
    </citation>
    <scope>NUCLEOTIDE SEQUENCE</scope>
    <source>
        <strain evidence="2">NIVA-4/92</strain>
    </source>
</reference>
<feature type="compositionally biased region" description="Low complexity" evidence="1">
    <location>
        <begin position="198"/>
        <end position="209"/>
    </location>
</feature>
<sequence length="400" mass="40907">MLKRSNAKRKQIDERARALAAATAVRASPVACYEPPRFDGLLRLPLAPIGDDARLPRARVVLPEDEDAWLFARAPTDGEASARADESCSAPYRFPPPPRALVESADRAYYELRARAALLERQFGEGARPRSTPPPACARSVAEPALQSAAKPTIADGALGRAAPPAIRAPAAAALVGPCAPSGDGRAAVGERILIDCSSSPDPSPTASPQRAVARATAPPLDARARAHAAAGGVRERAACARDAQGARAAPPRPSAPPVPPRLTPWALAAGARAANAAPRAQAAAARAPCAAGGAGRSAQQRNVAPMAAERWLPAQQRSALACPSFLGAPMAAAHSHAAAARAPPAASAAVRCAEAATASCPVCGAQAPRGACGDWLERHQSECFALGVGGLDDFFAVDF</sequence>
<feature type="region of interest" description="Disordered" evidence="1">
    <location>
        <begin position="237"/>
        <end position="260"/>
    </location>
</feature>
<protein>
    <submittedName>
        <fullName evidence="2">Uncharacterized protein</fullName>
    </submittedName>
</protein>
<proteinExistence type="predicted"/>
<dbReference type="EMBL" id="JAGTXO010000024">
    <property type="protein sequence ID" value="KAG8461756.1"/>
    <property type="molecule type" value="Genomic_DNA"/>
</dbReference>
<accession>A0A8J5X5W2</accession>
<feature type="compositionally biased region" description="Low complexity" evidence="1">
    <location>
        <begin position="241"/>
        <end position="250"/>
    </location>
</feature>
<gene>
    <name evidence="2" type="ORF">KFE25_001374</name>
</gene>
<dbReference type="AlphaFoldDB" id="A0A8J5X5W2"/>